<organism evidence="1 2">
    <name type="scientific">Heminiphilus faecis</name>
    <dbReference type="NCBI Taxonomy" id="2601703"/>
    <lineage>
        <taxon>Bacteria</taxon>
        <taxon>Pseudomonadati</taxon>
        <taxon>Bacteroidota</taxon>
        <taxon>Bacteroidia</taxon>
        <taxon>Bacteroidales</taxon>
        <taxon>Muribaculaceae</taxon>
        <taxon>Heminiphilus</taxon>
    </lineage>
</organism>
<gene>
    <name evidence="1" type="ORF">AAK873_03395</name>
</gene>
<comment type="caution">
    <text evidence="1">The sequence shown here is derived from an EMBL/GenBank/DDBJ whole genome shotgun (WGS) entry which is preliminary data.</text>
</comment>
<dbReference type="EMBL" id="JBCLPP010000006">
    <property type="protein sequence ID" value="MEY8244664.1"/>
    <property type="molecule type" value="Genomic_DNA"/>
</dbReference>
<proteinExistence type="predicted"/>
<evidence type="ECO:0000313" key="2">
    <source>
        <dbReference type="Proteomes" id="UP001565200"/>
    </source>
</evidence>
<name>A0ABV4CTE3_9BACT</name>
<keyword evidence="2" id="KW-1185">Reference proteome</keyword>
<sequence>MKKHLSFSLAAVVATVSASVPIKNASIVTWPENNSCVNMQAIEAPEFDECAELWDFSGAAYSGKEITVRLKNWGDTVISAILPGVRHDFHISGDTVFITCSESRFTRINYHGAIEHTLSGSTISRQFGVSGRAFSCDSLYGYGRCIAGAVGRGTLVMHMGDTIADVVLHRTILHYNVATDRTHADNDSLVTKRTVTRYSWISPGSVFPLATASVTHDTIGEKAISPVSLCLMSAPSFQPDSKSSASRSAGGQNDNGTASNKAYDLFRHITVNQTDKNVDVTVTVARECDVAIMLCDLYGRVFALRRSVNARSDMAANHVFDCSGLPPGEYIITITAGHQRTNKKFILR</sequence>
<dbReference type="RefSeq" id="WP_147438790.1">
    <property type="nucleotide sequence ID" value="NZ_JBCLPP010000006.1"/>
</dbReference>
<dbReference type="Proteomes" id="UP001565200">
    <property type="component" value="Unassembled WGS sequence"/>
</dbReference>
<protein>
    <recommendedName>
        <fullName evidence="3">T9SS type A sorting domain-containing protein</fullName>
    </recommendedName>
</protein>
<reference evidence="1 2" key="1">
    <citation type="submission" date="2024-03" db="EMBL/GenBank/DDBJ databases">
        <title>Mouse gut bacterial collection (mGBC) of GemPharmatech.</title>
        <authorList>
            <person name="He Y."/>
            <person name="Dong L."/>
            <person name="Wu D."/>
            <person name="Gao X."/>
            <person name="Lin Z."/>
        </authorList>
    </citation>
    <scope>NUCLEOTIDE SEQUENCE [LARGE SCALE GENOMIC DNA]</scope>
    <source>
        <strain evidence="1 2">54-13</strain>
    </source>
</reference>
<accession>A0ABV4CTE3</accession>
<evidence type="ECO:0000313" key="1">
    <source>
        <dbReference type="EMBL" id="MEY8244664.1"/>
    </source>
</evidence>
<evidence type="ECO:0008006" key="3">
    <source>
        <dbReference type="Google" id="ProtNLM"/>
    </source>
</evidence>